<name>L0INR7_THETR</name>
<organism evidence="15 17">
    <name type="scientific">Thermoanaerobacterium thermosaccharolyticum M0795</name>
    <dbReference type="NCBI Taxonomy" id="698948"/>
    <lineage>
        <taxon>Bacteria</taxon>
        <taxon>Bacillati</taxon>
        <taxon>Bacillota</taxon>
        <taxon>Clostridia</taxon>
        <taxon>Thermoanaerobacterales</taxon>
        <taxon>Thermoanaerobacteraceae</taxon>
        <taxon>Thermoanaerobacterium</taxon>
    </lineage>
</organism>
<dbReference type="PANTHER" id="PTHR34047">
    <property type="entry name" value="NUCLEAR INTRON MATURASE 1, MITOCHONDRIAL-RELATED"/>
    <property type="match status" value="1"/>
</dbReference>
<dbReference type="PROSITE" id="PS50878">
    <property type="entry name" value="RT_POL"/>
    <property type="match status" value="1"/>
</dbReference>
<dbReference type="HOGENOM" id="CLU_013584_2_1_9"/>
<dbReference type="GO" id="GO:0051607">
    <property type="term" value="P:defense response to virus"/>
    <property type="evidence" value="ECO:0007669"/>
    <property type="project" value="UniProtKB-KW"/>
</dbReference>
<evidence type="ECO:0000256" key="8">
    <source>
        <dbReference type="ARBA" id="ARBA00034120"/>
    </source>
</evidence>
<evidence type="ECO:0000313" key="16">
    <source>
        <dbReference type="EMBL" id="AGB20161.1"/>
    </source>
</evidence>
<evidence type="ECO:0000256" key="3">
    <source>
        <dbReference type="ARBA" id="ARBA00022695"/>
    </source>
</evidence>
<dbReference type="Pfam" id="PF00078">
    <property type="entry name" value="RVT_1"/>
    <property type="match status" value="1"/>
</dbReference>
<dbReference type="InterPro" id="IPR000477">
    <property type="entry name" value="RT_dom"/>
</dbReference>
<dbReference type="KEGG" id="tto:Thethe_02596"/>
<evidence type="ECO:0000256" key="7">
    <source>
        <dbReference type="ARBA" id="ARBA00023118"/>
    </source>
</evidence>
<evidence type="ECO:0000256" key="4">
    <source>
        <dbReference type="ARBA" id="ARBA00022723"/>
    </source>
</evidence>
<evidence type="ECO:0000259" key="10">
    <source>
        <dbReference type="PROSITE" id="PS50878"/>
    </source>
</evidence>
<evidence type="ECO:0000256" key="2">
    <source>
        <dbReference type="ARBA" id="ARBA00022679"/>
    </source>
</evidence>
<dbReference type="EMBL" id="CP003066">
    <property type="protein sequence ID" value="AGB18238.1"/>
    <property type="molecule type" value="Genomic_DNA"/>
</dbReference>
<dbReference type="InterPro" id="IPR013597">
    <property type="entry name" value="Mat_intron_G2"/>
</dbReference>
<evidence type="ECO:0000313" key="13">
    <source>
        <dbReference type="EMBL" id="AGB19188.1"/>
    </source>
</evidence>
<dbReference type="PATRIC" id="fig|698948.3.peg.1540"/>
<evidence type="ECO:0000256" key="6">
    <source>
        <dbReference type="ARBA" id="ARBA00022918"/>
    </source>
</evidence>
<dbReference type="PANTHER" id="PTHR34047:SF8">
    <property type="entry name" value="PROTEIN YKFC"/>
    <property type="match status" value="1"/>
</dbReference>
<dbReference type="KEGG" id="tto:Thethe_00542"/>
<evidence type="ECO:0000313" key="14">
    <source>
        <dbReference type="EMBL" id="AGB19715.1"/>
    </source>
</evidence>
<keyword evidence="2" id="KW-0808">Transferase</keyword>
<dbReference type="GO" id="GO:0046872">
    <property type="term" value="F:metal ion binding"/>
    <property type="evidence" value="ECO:0007669"/>
    <property type="project" value="UniProtKB-KW"/>
</dbReference>
<dbReference type="GO" id="GO:0003723">
    <property type="term" value="F:RNA binding"/>
    <property type="evidence" value="ECO:0007669"/>
    <property type="project" value="InterPro"/>
</dbReference>
<dbReference type="EMBL" id="CP003066">
    <property type="protein sequence ID" value="AGB20161.1"/>
    <property type="molecule type" value="Genomic_DNA"/>
</dbReference>
<comment type="similarity">
    <text evidence="8">Belongs to the bacterial reverse transcriptase family.</text>
</comment>
<dbReference type="CDD" id="cd01651">
    <property type="entry name" value="RT_G2_intron"/>
    <property type="match status" value="1"/>
</dbReference>
<dbReference type="InterPro" id="IPR051083">
    <property type="entry name" value="GrpII_Intron_Splice-Mob/Def"/>
</dbReference>
<dbReference type="NCBIfam" id="TIGR04416">
    <property type="entry name" value="group_II_RT_mat"/>
    <property type="match status" value="1"/>
</dbReference>
<sequence>MNSKDMRGLQTTQQRGYPLHQEMEFQETAEVHSISSASKDRRNNVQRYTSNMLEMILERENMIEAYKRVVANKGSHGVDGMEVDELLPYLKENWPTIKQQLLEGKYKPQPVRRVEIPKPDGGTRLLGIPTVLDRLIQQAIAQILNGIYDHTFSDNSYGFRPGRSAKDAVIAAETYINEGNTWVVDMDLEKFFDRVNHDILMAKLEKRIGDKRVLKLIRRYLESGVMINGVKVSTEEGTPQGGPLSPLLANIMLDELDKELERRGHKFCRYADDCNIYVKSRSAGNRVMKSIKKFIETKLKLKVNESKSAVDRPWKRKFLGFSFYTKENEVRIRIHEKSIKRFKEKVREITNRNKGISMEYRIYRLNQITTGWVNYFGLADAKSIMKTLDEWIRRRLRACIWKQWKKIKTKYDNLIKLGLEKQKAWAYANTRKGYWRISNSQILSMTLTNKYFEDIGYRSLSKRYLIVH</sequence>
<dbReference type="EC" id="2.7.7.49" evidence="1"/>
<dbReference type="KEGG" id="tto:Thethe_02286"/>
<dbReference type="InterPro" id="IPR043502">
    <property type="entry name" value="DNA/RNA_pol_sf"/>
</dbReference>
<evidence type="ECO:0000313" key="11">
    <source>
        <dbReference type="EMBL" id="AGB18238.1"/>
    </source>
</evidence>
<dbReference type="InterPro" id="IPR030931">
    <property type="entry name" value="Group_II_RT_mat"/>
</dbReference>
<dbReference type="Proteomes" id="UP000010845">
    <property type="component" value="Chromosome"/>
</dbReference>
<evidence type="ECO:0000313" key="12">
    <source>
        <dbReference type="EMBL" id="AGB18638.1"/>
    </source>
</evidence>
<keyword evidence="3" id="KW-0548">Nucleotidyltransferase</keyword>
<evidence type="ECO:0000256" key="5">
    <source>
        <dbReference type="ARBA" id="ARBA00022842"/>
    </source>
</evidence>
<dbReference type="EMBL" id="CP003066">
    <property type="protein sequence ID" value="AGB19856.1"/>
    <property type="molecule type" value="Genomic_DNA"/>
</dbReference>
<proteinExistence type="inferred from homology"/>
<dbReference type="InterPro" id="IPR000123">
    <property type="entry name" value="Reverse_transcriptase_msDNA"/>
</dbReference>
<dbReference type="PRINTS" id="PR00866">
    <property type="entry name" value="RNADNAPOLMS"/>
</dbReference>
<dbReference type="GO" id="GO:0003964">
    <property type="term" value="F:RNA-directed DNA polymerase activity"/>
    <property type="evidence" value="ECO:0007669"/>
    <property type="project" value="UniProtKB-KW"/>
</dbReference>
<dbReference type="KEGG" id="tto:Thethe_01551"/>
<dbReference type="RefSeq" id="WP_015310987.1">
    <property type="nucleotide sequence ID" value="NC_019970.1"/>
</dbReference>
<evidence type="ECO:0000256" key="9">
    <source>
        <dbReference type="ARBA" id="ARBA00048173"/>
    </source>
</evidence>
<comment type="catalytic activity">
    <reaction evidence="9">
        <text>DNA(n) + a 2'-deoxyribonucleoside 5'-triphosphate = DNA(n+1) + diphosphate</text>
        <dbReference type="Rhea" id="RHEA:22508"/>
        <dbReference type="Rhea" id="RHEA-COMP:17339"/>
        <dbReference type="Rhea" id="RHEA-COMP:17340"/>
        <dbReference type="ChEBI" id="CHEBI:33019"/>
        <dbReference type="ChEBI" id="CHEBI:61560"/>
        <dbReference type="ChEBI" id="CHEBI:173112"/>
        <dbReference type="EC" id="2.7.7.49"/>
    </reaction>
</comment>
<evidence type="ECO:0000313" key="17">
    <source>
        <dbReference type="Proteomes" id="UP000010845"/>
    </source>
</evidence>
<dbReference type="EMBL" id="CP003066">
    <property type="protein sequence ID" value="AGB19188.1"/>
    <property type="molecule type" value="Genomic_DNA"/>
</dbReference>
<dbReference type="AlphaFoldDB" id="L0INR7"/>
<protein>
    <recommendedName>
        <fullName evidence="1">RNA-directed DNA polymerase</fullName>
        <ecNumber evidence="1">2.7.7.49</ecNumber>
    </recommendedName>
</protein>
<gene>
    <name evidence="11" type="ORF">Thethe_00542</name>
    <name evidence="12" type="ORF">Thethe_00975</name>
    <name evidence="13" type="ORF">Thethe_01551</name>
    <name evidence="14" type="ORF">Thethe_02131</name>
    <name evidence="15" type="ORF">Thethe_02286</name>
    <name evidence="16" type="ORF">Thethe_02596</name>
</gene>
<keyword evidence="4" id="KW-0479">Metal-binding</keyword>
<dbReference type="EMBL" id="CP003066">
    <property type="protein sequence ID" value="AGB19715.1"/>
    <property type="molecule type" value="Genomic_DNA"/>
</dbReference>
<accession>L0INR7</accession>
<dbReference type="SUPFAM" id="SSF56672">
    <property type="entry name" value="DNA/RNA polymerases"/>
    <property type="match status" value="1"/>
</dbReference>
<feature type="domain" description="Reverse transcriptase" evidence="10">
    <location>
        <begin position="97"/>
        <end position="323"/>
    </location>
</feature>
<dbReference type="EMBL" id="CP003066">
    <property type="protein sequence ID" value="AGB18638.1"/>
    <property type="molecule type" value="Genomic_DNA"/>
</dbReference>
<keyword evidence="5" id="KW-0460">Magnesium</keyword>
<dbReference type="KEGG" id="tto:Thethe_02131"/>
<keyword evidence="7" id="KW-0051">Antiviral defense</keyword>
<evidence type="ECO:0000313" key="15">
    <source>
        <dbReference type="EMBL" id="AGB19856.1"/>
    </source>
</evidence>
<dbReference type="Pfam" id="PF08388">
    <property type="entry name" value="GIIM"/>
    <property type="match status" value="1"/>
</dbReference>
<reference evidence="15 17" key="1">
    <citation type="submission" date="2012-03" db="EMBL/GenBank/DDBJ databases">
        <title>Complete sequence of chromosome of Thermoanaerobacterium thermosaccharolyticum M0795.</title>
        <authorList>
            <consortium name="US DOE Joint Genome Institute"/>
            <person name="Lucas S."/>
            <person name="Han J."/>
            <person name="Lapidus A."/>
            <person name="Cheng J.-F."/>
            <person name="Goodwin L."/>
            <person name="Pitluck S."/>
            <person name="Peters L."/>
            <person name="Teshima H."/>
            <person name="Detter J.C."/>
            <person name="Han C."/>
            <person name="Tapia R."/>
            <person name="Land M."/>
            <person name="Hauser L."/>
            <person name="Kyrpides N."/>
            <person name="Ivanova N."/>
            <person name="Pagani I."/>
            <person name="Feinberg L."/>
            <person name="Folden J."/>
            <person name="Hogsett D."/>
            <person name="Shaw J."/>
            <person name="Woyke T."/>
        </authorList>
    </citation>
    <scope>NUCLEOTIDE SEQUENCE [LARGE SCALE GENOMIC DNA]</scope>
    <source>
        <strain evidence="15 17">M0795</strain>
    </source>
</reference>
<evidence type="ECO:0000256" key="1">
    <source>
        <dbReference type="ARBA" id="ARBA00012493"/>
    </source>
</evidence>
<keyword evidence="6 15" id="KW-0695">RNA-directed DNA polymerase</keyword>
<dbReference type="KEGG" id="tto:Thethe_00975"/>